<dbReference type="RefSeq" id="WP_219354461.1">
    <property type="nucleotide sequence ID" value="NZ_CP080034.1"/>
</dbReference>
<gene>
    <name evidence="1" type="ORF">KWG56_08720</name>
</gene>
<evidence type="ECO:0000313" key="2">
    <source>
        <dbReference type="Proteomes" id="UP000824334"/>
    </source>
</evidence>
<dbReference type="EMBL" id="CP080034">
    <property type="protein sequence ID" value="QYC12002.1"/>
    <property type="molecule type" value="Genomic_DNA"/>
</dbReference>
<proteinExistence type="predicted"/>
<accession>A0ABX8TP83</accession>
<dbReference type="GeneID" id="94375347"/>
<protein>
    <recommendedName>
        <fullName evidence="3">Protein NO VEIN C-terminal domain-containing protein</fullName>
    </recommendedName>
</protein>
<evidence type="ECO:0000313" key="1">
    <source>
        <dbReference type="EMBL" id="QYC12002.1"/>
    </source>
</evidence>
<reference evidence="1 2" key="1">
    <citation type="submission" date="2021-07" db="EMBL/GenBank/DDBJ databases">
        <title>Isolation and characterization of bacteria from a gold mining with a capacity of golden bioaccumulation.</title>
        <authorList>
            <person name="Yang X.J."/>
        </authorList>
    </citation>
    <scope>NUCLEOTIDE SEQUENCE [LARGE SCALE GENOMIC DNA]</scope>
    <source>
        <strain evidence="1 2">Au29</strain>
    </source>
</reference>
<keyword evidence="2" id="KW-1185">Reference proteome</keyword>
<evidence type="ECO:0008006" key="3">
    <source>
        <dbReference type="Google" id="ProtNLM"/>
    </source>
</evidence>
<name>A0ABX8TP83_9CAUL</name>
<sequence length="391" mass="43004">MAAPKQTADKLVILKPLVWNAGGYLGPAGSRSVGGFVSENGYGHEEWNGDPKREWQGYRIFHTESKGRMEGFAEAGRLGMIMTAYRPKIGPVALGVATSIQANSAKEMAKIAKALRIHADGERIWALPSVQQKFGTRAKFNKHWDSLAGYIRWRSPAEEYVWFDNPIPIDPEGVFPSGDPARPRQDIAKRHSGYMAIRPDQALAIVGGTIPAGHPCLTWLKEPEFDLTLVNPKIRKAKAPKKSAASAAPTTAPYVRWLKEQEIAVSPRHHDLQSRFKTYISSRCNQLAENRRGVDLQYVCASKGLVLVEVKPCETATARFAIRTALGQLLDYRQSIGGPPCLLIVLELAPPEERDIQLALSNGVGIAWPKAKGFDVRWPTAVKTSVKAVPA</sequence>
<organism evidence="1 2">
    <name type="scientific">Brevundimonas nasdae</name>
    <dbReference type="NCBI Taxonomy" id="172043"/>
    <lineage>
        <taxon>Bacteria</taxon>
        <taxon>Pseudomonadati</taxon>
        <taxon>Pseudomonadota</taxon>
        <taxon>Alphaproteobacteria</taxon>
        <taxon>Caulobacterales</taxon>
        <taxon>Caulobacteraceae</taxon>
        <taxon>Brevundimonas</taxon>
    </lineage>
</organism>
<dbReference type="Proteomes" id="UP000824334">
    <property type="component" value="Chromosome"/>
</dbReference>